<keyword evidence="1" id="KW-0472">Membrane</keyword>
<proteinExistence type="predicted"/>
<reference evidence="2 3" key="2">
    <citation type="submission" date="2009-11" db="EMBL/GenBank/DDBJ databases">
        <title>The Genome Sequence of Allomyces macrogynus strain ATCC 38327.</title>
        <authorList>
            <consortium name="The Broad Institute Genome Sequencing Platform"/>
            <person name="Russ C."/>
            <person name="Cuomo C."/>
            <person name="Shea T."/>
            <person name="Young S.K."/>
            <person name="Zeng Q."/>
            <person name="Koehrsen M."/>
            <person name="Haas B."/>
            <person name="Borodovsky M."/>
            <person name="Guigo R."/>
            <person name="Alvarado L."/>
            <person name="Berlin A."/>
            <person name="Borenstein D."/>
            <person name="Chen Z."/>
            <person name="Engels R."/>
            <person name="Freedman E."/>
            <person name="Gellesch M."/>
            <person name="Goldberg J."/>
            <person name="Griggs A."/>
            <person name="Gujja S."/>
            <person name="Heiman D."/>
            <person name="Hepburn T."/>
            <person name="Howarth C."/>
            <person name="Jen D."/>
            <person name="Larson L."/>
            <person name="Lewis B."/>
            <person name="Mehta T."/>
            <person name="Park D."/>
            <person name="Pearson M."/>
            <person name="Roberts A."/>
            <person name="Saif S."/>
            <person name="Shenoy N."/>
            <person name="Sisk P."/>
            <person name="Stolte C."/>
            <person name="Sykes S."/>
            <person name="Walk T."/>
            <person name="White J."/>
            <person name="Yandava C."/>
            <person name="Burger G."/>
            <person name="Gray M.W."/>
            <person name="Holland P.W.H."/>
            <person name="King N."/>
            <person name="Lang F.B.F."/>
            <person name="Roger A.J."/>
            <person name="Ruiz-Trillo I."/>
            <person name="Lander E."/>
            <person name="Nusbaum C."/>
        </authorList>
    </citation>
    <scope>NUCLEOTIDE SEQUENCE [LARGE SCALE GENOMIC DNA]</scope>
    <source>
        <strain evidence="2 3">ATCC 38327</strain>
    </source>
</reference>
<reference evidence="2 3" key="1">
    <citation type="submission" date="2009-11" db="EMBL/GenBank/DDBJ databases">
        <title>Annotation of Allomyces macrogynus ATCC 38327.</title>
        <authorList>
            <consortium name="The Broad Institute Genome Sequencing Platform"/>
            <person name="Russ C."/>
            <person name="Cuomo C."/>
            <person name="Burger G."/>
            <person name="Gray M.W."/>
            <person name="Holland P.W.H."/>
            <person name="King N."/>
            <person name="Lang F.B.F."/>
            <person name="Roger A.J."/>
            <person name="Ruiz-Trillo I."/>
            <person name="Young S.K."/>
            <person name="Zeng Q."/>
            <person name="Gargeya S."/>
            <person name="Fitzgerald M."/>
            <person name="Haas B."/>
            <person name="Abouelleil A."/>
            <person name="Alvarado L."/>
            <person name="Arachchi H.M."/>
            <person name="Berlin A."/>
            <person name="Chapman S.B."/>
            <person name="Gearin G."/>
            <person name="Goldberg J."/>
            <person name="Griggs A."/>
            <person name="Gujja S."/>
            <person name="Hansen M."/>
            <person name="Heiman D."/>
            <person name="Howarth C."/>
            <person name="Larimer J."/>
            <person name="Lui A."/>
            <person name="MacDonald P.J.P."/>
            <person name="McCowen C."/>
            <person name="Montmayeur A."/>
            <person name="Murphy C."/>
            <person name="Neiman D."/>
            <person name="Pearson M."/>
            <person name="Priest M."/>
            <person name="Roberts A."/>
            <person name="Saif S."/>
            <person name="Shea T."/>
            <person name="Sisk P."/>
            <person name="Stolte C."/>
            <person name="Sykes S."/>
            <person name="Wortman J."/>
            <person name="Nusbaum C."/>
            <person name="Birren B."/>
        </authorList>
    </citation>
    <scope>NUCLEOTIDE SEQUENCE [LARGE SCALE GENOMIC DNA]</scope>
    <source>
        <strain evidence="2 3">ATCC 38327</strain>
    </source>
</reference>
<evidence type="ECO:0000313" key="3">
    <source>
        <dbReference type="Proteomes" id="UP000054350"/>
    </source>
</evidence>
<keyword evidence="1" id="KW-0812">Transmembrane</keyword>
<sequence>MLDMNTFATAIALYRLKKSGFYLALVGVTVAHMLDLIMENIGYQQDAQTGVAVPVSQMVL</sequence>
<name>A0A0L0SGA3_ALLM3</name>
<dbReference type="EMBL" id="GG745338">
    <property type="protein sequence ID" value="KNE61472.1"/>
    <property type="molecule type" value="Genomic_DNA"/>
</dbReference>
<feature type="transmembrane region" description="Helical" evidence="1">
    <location>
        <begin position="20"/>
        <end position="38"/>
    </location>
</feature>
<evidence type="ECO:0000256" key="1">
    <source>
        <dbReference type="SAM" id="Phobius"/>
    </source>
</evidence>
<gene>
    <name evidence="2" type="ORF">AMAG_18637</name>
</gene>
<accession>A0A0L0SGA3</accession>
<dbReference type="AlphaFoldDB" id="A0A0L0SGA3"/>
<dbReference type="VEuPathDB" id="FungiDB:AMAG_18637"/>
<keyword evidence="1" id="KW-1133">Transmembrane helix</keyword>
<organism evidence="2 3">
    <name type="scientific">Allomyces macrogynus (strain ATCC 38327)</name>
    <name type="common">Allomyces javanicus var. macrogynus</name>
    <dbReference type="NCBI Taxonomy" id="578462"/>
    <lineage>
        <taxon>Eukaryota</taxon>
        <taxon>Fungi</taxon>
        <taxon>Fungi incertae sedis</taxon>
        <taxon>Blastocladiomycota</taxon>
        <taxon>Blastocladiomycetes</taxon>
        <taxon>Blastocladiales</taxon>
        <taxon>Blastocladiaceae</taxon>
        <taxon>Allomyces</taxon>
    </lineage>
</organism>
<dbReference type="Proteomes" id="UP000054350">
    <property type="component" value="Unassembled WGS sequence"/>
</dbReference>
<evidence type="ECO:0000313" key="2">
    <source>
        <dbReference type="EMBL" id="KNE61472.1"/>
    </source>
</evidence>
<protein>
    <submittedName>
        <fullName evidence="2">Uncharacterized protein</fullName>
    </submittedName>
</protein>
<keyword evidence="3" id="KW-1185">Reference proteome</keyword>